<keyword evidence="1" id="KW-0227">DNA damage</keyword>
<dbReference type="GO" id="GO:0006281">
    <property type="term" value="P:DNA repair"/>
    <property type="evidence" value="ECO:0007669"/>
    <property type="project" value="InterPro"/>
</dbReference>
<dbReference type="STRING" id="1758689.SGUI_0137"/>
<dbReference type="PANTHER" id="PTHR42942:SF1">
    <property type="entry name" value="ALKYLTRANSFERASE-LIKE PROTEIN 1"/>
    <property type="match status" value="1"/>
</dbReference>
<proteinExistence type="predicted"/>
<reference evidence="3 4" key="1">
    <citation type="submission" date="2016-03" db="EMBL/GenBank/DDBJ databases">
        <title>Shallow-sea hydrothermal system.</title>
        <authorList>
            <person name="Tang K."/>
        </authorList>
    </citation>
    <scope>NUCLEOTIDE SEQUENCE [LARGE SCALE GENOMIC DNA]</scope>
    <source>
        <strain evidence="3 4">JLT9</strain>
    </source>
</reference>
<protein>
    <recommendedName>
        <fullName evidence="2">Methylated-DNA-[protein]-cysteine S-methyltransferase DNA binding domain-containing protein</fullName>
    </recommendedName>
</protein>
<evidence type="ECO:0000259" key="2">
    <source>
        <dbReference type="Pfam" id="PF01035"/>
    </source>
</evidence>
<dbReference type="InterPro" id="IPR052520">
    <property type="entry name" value="ATL_DNA_repair"/>
</dbReference>
<dbReference type="EMBL" id="CP014989">
    <property type="protein sequence ID" value="ANS77533.1"/>
    <property type="molecule type" value="Genomic_DNA"/>
</dbReference>
<evidence type="ECO:0000313" key="3">
    <source>
        <dbReference type="EMBL" id="ANS77533.1"/>
    </source>
</evidence>
<dbReference type="AlphaFoldDB" id="A0A1B1N7X7"/>
<evidence type="ECO:0000256" key="1">
    <source>
        <dbReference type="ARBA" id="ARBA00022763"/>
    </source>
</evidence>
<accession>A0A1B1N7X7</accession>
<dbReference type="Proteomes" id="UP000092482">
    <property type="component" value="Chromosome"/>
</dbReference>
<dbReference type="GO" id="GO:0003824">
    <property type="term" value="F:catalytic activity"/>
    <property type="evidence" value="ECO:0007669"/>
    <property type="project" value="InterPro"/>
</dbReference>
<dbReference type="PANTHER" id="PTHR42942">
    <property type="entry name" value="6-O-METHYLGUANINE DNA METHYLTRANSFERASE"/>
    <property type="match status" value="1"/>
</dbReference>
<dbReference type="CDD" id="cd06445">
    <property type="entry name" value="ATase"/>
    <property type="match status" value="1"/>
</dbReference>
<dbReference type="InterPro" id="IPR036217">
    <property type="entry name" value="MethylDNA_cys_MeTrfase_DNAb"/>
</dbReference>
<keyword evidence="4" id="KW-1185">Reference proteome</keyword>
<sequence>MRGMDEVHVERVLRAVEQVPPGRVVSYGDLGDLVGLRPRHVGSIMSHWGINVTWWRVTNRVGDLPEALLARARPHWEQEGIALKDSGSGCRFADHHADLDRLGEDYARAAADLDDAAG</sequence>
<feature type="domain" description="Methylated-DNA-[protein]-cysteine S-methyltransferase DNA binding" evidence="2">
    <location>
        <begin position="10"/>
        <end position="71"/>
    </location>
</feature>
<dbReference type="KEGG" id="serj:SGUI_0137"/>
<dbReference type="InterPro" id="IPR014048">
    <property type="entry name" value="MethylDNA_cys_MeTrfase_DNA-bd"/>
</dbReference>
<gene>
    <name evidence="3" type="ORF">SGUI_0137</name>
</gene>
<evidence type="ECO:0000313" key="4">
    <source>
        <dbReference type="Proteomes" id="UP000092482"/>
    </source>
</evidence>
<organism evidence="3 4">
    <name type="scientific">Serinicoccus hydrothermalis</name>
    <dbReference type="NCBI Taxonomy" id="1758689"/>
    <lineage>
        <taxon>Bacteria</taxon>
        <taxon>Bacillati</taxon>
        <taxon>Actinomycetota</taxon>
        <taxon>Actinomycetes</taxon>
        <taxon>Micrococcales</taxon>
        <taxon>Ornithinimicrobiaceae</taxon>
        <taxon>Serinicoccus</taxon>
    </lineage>
</organism>
<name>A0A1B1N7X7_9MICO</name>
<dbReference type="Pfam" id="PF01035">
    <property type="entry name" value="DNA_binding_1"/>
    <property type="match status" value="1"/>
</dbReference>
<dbReference type="Gene3D" id="1.10.10.10">
    <property type="entry name" value="Winged helix-like DNA-binding domain superfamily/Winged helix DNA-binding domain"/>
    <property type="match status" value="1"/>
</dbReference>
<dbReference type="InterPro" id="IPR036388">
    <property type="entry name" value="WH-like_DNA-bd_sf"/>
</dbReference>
<dbReference type="SUPFAM" id="SSF46767">
    <property type="entry name" value="Methylated DNA-protein cysteine methyltransferase, C-terminal domain"/>
    <property type="match status" value="1"/>
</dbReference>